<dbReference type="NCBIfam" id="TIGR03420">
    <property type="entry name" value="DnaA_homol_Hda"/>
    <property type="match status" value="1"/>
</dbReference>
<evidence type="ECO:0000313" key="3">
    <source>
        <dbReference type="Proteomes" id="UP000004105"/>
    </source>
</evidence>
<dbReference type="Pfam" id="PF22688">
    <property type="entry name" value="Hda_lid"/>
    <property type="match status" value="1"/>
</dbReference>
<dbReference type="Proteomes" id="UP000004105">
    <property type="component" value="Unassembled WGS sequence"/>
</dbReference>
<comment type="caution">
    <text evidence="2">The sequence shown here is derived from an EMBL/GenBank/DDBJ whole genome shotgun (WGS) entry which is preliminary data.</text>
</comment>
<gene>
    <name evidence="2" type="primary">hda</name>
    <name evidence="2" type="ORF">HMPREF9123_1421</name>
</gene>
<dbReference type="InterPro" id="IPR017788">
    <property type="entry name" value="Hda"/>
</dbReference>
<dbReference type="AlphaFoldDB" id="F2BCG6"/>
<dbReference type="PANTHER" id="PTHR30050">
    <property type="entry name" value="CHROMOSOMAL REPLICATION INITIATOR PROTEIN DNAA"/>
    <property type="match status" value="1"/>
</dbReference>
<evidence type="ECO:0000259" key="1">
    <source>
        <dbReference type="Pfam" id="PF22688"/>
    </source>
</evidence>
<dbReference type="RefSeq" id="WP_007342430.1">
    <property type="nucleotide sequence ID" value="NZ_GL878494.1"/>
</dbReference>
<reference evidence="2 3" key="1">
    <citation type="submission" date="2011-02" db="EMBL/GenBank/DDBJ databases">
        <authorList>
            <person name="Muzny D."/>
            <person name="Qin X."/>
            <person name="Deng J."/>
            <person name="Jiang H."/>
            <person name="Liu Y."/>
            <person name="Qu J."/>
            <person name="Song X.-Z."/>
            <person name="Zhang L."/>
            <person name="Thornton R."/>
            <person name="Coyle M."/>
            <person name="Francisco L."/>
            <person name="Jackson L."/>
            <person name="Javaid M."/>
            <person name="Korchina V."/>
            <person name="Kovar C."/>
            <person name="Mata R."/>
            <person name="Mathew T."/>
            <person name="Ngo R."/>
            <person name="Nguyen L."/>
            <person name="Nguyen N."/>
            <person name="Okwuonu G."/>
            <person name="Ongeri F."/>
            <person name="Pham C."/>
            <person name="Simmons D."/>
            <person name="Wilczek-Boney K."/>
            <person name="Hale W."/>
            <person name="Jakkamsetti A."/>
            <person name="Pham P."/>
            <person name="Ruth R."/>
            <person name="San Lucas F."/>
            <person name="Warren J."/>
            <person name="Zhang J."/>
            <person name="Zhao Z."/>
            <person name="Zhou C."/>
            <person name="Zhu D."/>
            <person name="Lee S."/>
            <person name="Bess C."/>
            <person name="Blankenburg K."/>
            <person name="Forbes L."/>
            <person name="Fu Q."/>
            <person name="Gubbala S."/>
            <person name="Hirani K."/>
            <person name="Jayaseelan J.C."/>
            <person name="Lara F."/>
            <person name="Munidasa M."/>
            <person name="Palculict T."/>
            <person name="Patil S."/>
            <person name="Pu L.-L."/>
            <person name="Saada N."/>
            <person name="Tang L."/>
            <person name="Weissenberger G."/>
            <person name="Zhu Y."/>
            <person name="Hemphill L."/>
            <person name="Shang Y."/>
            <person name="Youmans B."/>
            <person name="Ayvaz T."/>
            <person name="Ross M."/>
            <person name="Santibanez J."/>
            <person name="Aqrawi P."/>
            <person name="Gross S."/>
            <person name="Joshi V."/>
            <person name="Fowler G."/>
            <person name="Nazareth L."/>
            <person name="Reid J."/>
            <person name="Worley K."/>
            <person name="Petrosino J."/>
            <person name="Highlander S."/>
            <person name="Gibbs R."/>
        </authorList>
    </citation>
    <scope>NUCLEOTIDE SEQUENCE [LARGE SCALE GENOMIC DNA]</scope>
    <source>
        <strain evidence="2 3">ATCC BAA-1200</strain>
    </source>
</reference>
<accession>F2BCG6</accession>
<dbReference type="Gene3D" id="1.10.8.60">
    <property type="match status" value="1"/>
</dbReference>
<sequence>MDQLIFDFARRDYPGFDKFLGAANRELVFVLQQARERFVYVWGAAGTGKSHLLRAWAGQAARQGADARYIDAKTMPLDASALEAEYLAVDQADRLKPAEQALLFEIFNRFRNSGRGRLLLSADLPPAQLAVREDLRTRMGYCLVYDIKPLSDEEKIAALTGMARARQLDLDEGIFRYLLNYWQRDMDSLVKMLDTLCLYAATTRRRMTLPLLRRLLKQQETA</sequence>
<organism evidence="2 3">
    <name type="scientific">Neisseria bacilliformis ATCC BAA-1200</name>
    <dbReference type="NCBI Taxonomy" id="888742"/>
    <lineage>
        <taxon>Bacteria</taxon>
        <taxon>Pseudomonadati</taxon>
        <taxon>Pseudomonadota</taxon>
        <taxon>Betaproteobacteria</taxon>
        <taxon>Neisseriales</taxon>
        <taxon>Neisseriaceae</taxon>
        <taxon>Neisseria</taxon>
    </lineage>
</organism>
<dbReference type="OrthoDB" id="9784878at2"/>
<dbReference type="GO" id="GO:0006270">
    <property type="term" value="P:DNA replication initiation"/>
    <property type="evidence" value="ECO:0007669"/>
    <property type="project" value="TreeGrafter"/>
</dbReference>
<dbReference type="HOGENOM" id="CLU_072265_1_0_4"/>
<dbReference type="GO" id="GO:0005886">
    <property type="term" value="C:plasma membrane"/>
    <property type="evidence" value="ECO:0007669"/>
    <property type="project" value="TreeGrafter"/>
</dbReference>
<dbReference type="InterPro" id="IPR055199">
    <property type="entry name" value="Hda_lid"/>
</dbReference>
<name>F2BCG6_9NEIS</name>
<feature type="domain" description="Hda lid" evidence="1">
    <location>
        <begin position="152"/>
        <end position="216"/>
    </location>
</feature>
<dbReference type="Gene3D" id="3.40.50.300">
    <property type="entry name" value="P-loop containing nucleotide triphosphate hydrolases"/>
    <property type="match status" value="1"/>
</dbReference>
<keyword evidence="3" id="KW-1185">Reference proteome</keyword>
<dbReference type="GO" id="GO:0003688">
    <property type="term" value="F:DNA replication origin binding"/>
    <property type="evidence" value="ECO:0007669"/>
    <property type="project" value="TreeGrafter"/>
</dbReference>
<dbReference type="EMBL" id="AFAY01000029">
    <property type="protein sequence ID" value="EGF10950.1"/>
    <property type="molecule type" value="Genomic_DNA"/>
</dbReference>
<dbReference type="SUPFAM" id="SSF52540">
    <property type="entry name" value="P-loop containing nucleoside triphosphate hydrolases"/>
    <property type="match status" value="1"/>
</dbReference>
<evidence type="ECO:0000313" key="2">
    <source>
        <dbReference type="EMBL" id="EGF10950.1"/>
    </source>
</evidence>
<dbReference type="GO" id="GO:0032297">
    <property type="term" value="P:negative regulation of DNA-templated DNA replication initiation"/>
    <property type="evidence" value="ECO:0007669"/>
    <property type="project" value="InterPro"/>
</dbReference>
<protein>
    <submittedName>
        <fullName evidence="2">DnaA regulatory inactivator Hda</fullName>
    </submittedName>
</protein>
<dbReference type="InterPro" id="IPR027417">
    <property type="entry name" value="P-loop_NTPase"/>
</dbReference>
<proteinExistence type="predicted"/>
<dbReference type="STRING" id="267212.GCA_001063965_00312"/>
<dbReference type="NCBIfam" id="NF006486">
    <property type="entry name" value="PRK08903.1-6"/>
    <property type="match status" value="1"/>
</dbReference>
<dbReference type="PANTHER" id="PTHR30050:SF5">
    <property type="entry name" value="DNAA REGULATORY INACTIVATOR HDA"/>
    <property type="match status" value="1"/>
</dbReference>